<dbReference type="Pfam" id="PF14242">
    <property type="entry name" value="DUF4342"/>
    <property type="match status" value="1"/>
</dbReference>
<keyword evidence="3" id="KW-1185">Reference proteome</keyword>
<protein>
    <submittedName>
        <fullName evidence="2">UBA/TS-N domain-containing protein</fullName>
    </submittedName>
</protein>
<evidence type="ECO:0000313" key="2">
    <source>
        <dbReference type="EMBL" id="SUY47425.1"/>
    </source>
</evidence>
<accession>A0A381J8H6</accession>
<evidence type="ECO:0000259" key="1">
    <source>
        <dbReference type="Pfam" id="PF14242"/>
    </source>
</evidence>
<dbReference type="InterPro" id="IPR009060">
    <property type="entry name" value="UBA-like_sf"/>
</dbReference>
<dbReference type="OrthoDB" id="129626at2"/>
<dbReference type="InterPro" id="IPR025642">
    <property type="entry name" value="DUF4342"/>
</dbReference>
<dbReference type="Gene3D" id="1.10.8.10">
    <property type="entry name" value="DNA helicase RuvA subunit, C-terminal domain"/>
    <property type="match status" value="1"/>
</dbReference>
<sequence length="191" mass="21489">MEDITLEKIDIIRERAGITYAKAKEVLEINEGNIVDSLIYIESNLEDKEKRIYSTLDELTKWLKDIVNSGNINRIRIKKEDKVLVDIPINAGIAVGVIATVWKPLIAIGLATATLTTVTVEITKDDGTIEVVNKVVKSKANNLTKDIKGKFNGVTNIIKSKLKKEKSKDDIKISDEPVYRYTVKFEDIDKE</sequence>
<reference evidence="2 3" key="1">
    <citation type="submission" date="2018-06" db="EMBL/GenBank/DDBJ databases">
        <authorList>
            <consortium name="Pathogen Informatics"/>
            <person name="Doyle S."/>
        </authorList>
    </citation>
    <scope>NUCLEOTIDE SEQUENCE [LARGE SCALE GENOMIC DNA]</scope>
    <source>
        <strain evidence="2 3">NCTC9836</strain>
    </source>
</reference>
<dbReference type="RefSeq" id="WP_115641384.1">
    <property type="nucleotide sequence ID" value="NZ_UFWZ01000001.1"/>
</dbReference>
<proteinExistence type="predicted"/>
<dbReference type="SUPFAM" id="SSF46934">
    <property type="entry name" value="UBA-like"/>
    <property type="match status" value="1"/>
</dbReference>
<evidence type="ECO:0000313" key="3">
    <source>
        <dbReference type="Proteomes" id="UP000254664"/>
    </source>
</evidence>
<dbReference type="Proteomes" id="UP000254664">
    <property type="component" value="Unassembled WGS sequence"/>
</dbReference>
<dbReference type="AlphaFoldDB" id="A0A381J8H6"/>
<feature type="domain" description="DUF4342" evidence="1">
    <location>
        <begin position="48"/>
        <end position="124"/>
    </location>
</feature>
<dbReference type="EMBL" id="UFWZ01000001">
    <property type="protein sequence ID" value="SUY47425.1"/>
    <property type="molecule type" value="Genomic_DNA"/>
</dbReference>
<gene>
    <name evidence="2" type="ORF">NCTC9836_01758</name>
</gene>
<organism evidence="2 3">
    <name type="scientific">Clostridium putrefaciens</name>
    <dbReference type="NCBI Taxonomy" id="99675"/>
    <lineage>
        <taxon>Bacteria</taxon>
        <taxon>Bacillati</taxon>
        <taxon>Bacillota</taxon>
        <taxon>Clostridia</taxon>
        <taxon>Eubacteriales</taxon>
        <taxon>Clostridiaceae</taxon>
        <taxon>Clostridium</taxon>
    </lineage>
</organism>
<name>A0A381J8H6_9CLOT</name>